<evidence type="ECO:0000256" key="3">
    <source>
        <dbReference type="ARBA" id="ARBA00023004"/>
    </source>
</evidence>
<feature type="transmembrane region" description="Helical" evidence="4">
    <location>
        <begin position="65"/>
        <end position="85"/>
    </location>
</feature>
<keyword evidence="6" id="KW-1185">Reference proteome</keyword>
<dbReference type="Pfam" id="PF00067">
    <property type="entry name" value="p450"/>
    <property type="match status" value="1"/>
</dbReference>
<comment type="caution">
    <text evidence="5">The sequence shown here is derived from an EMBL/GenBank/DDBJ whole genome shotgun (WGS) entry which is preliminary data.</text>
</comment>
<accession>A0ABR1R7C1</accession>
<gene>
    <name evidence="5" type="ORF">PG991_013899</name>
</gene>
<protein>
    <submittedName>
        <fullName evidence="5">Cytochrome P450</fullName>
    </submittedName>
</protein>
<evidence type="ECO:0000313" key="5">
    <source>
        <dbReference type="EMBL" id="KAK8001677.1"/>
    </source>
</evidence>
<dbReference type="InterPro" id="IPR050121">
    <property type="entry name" value="Cytochrome_P450_monoxygenase"/>
</dbReference>
<dbReference type="Gene3D" id="1.10.630.10">
    <property type="entry name" value="Cytochrome P450"/>
    <property type="match status" value="1"/>
</dbReference>
<dbReference type="InterPro" id="IPR036396">
    <property type="entry name" value="Cyt_P450_sf"/>
</dbReference>
<sequence>MAKGSPAPIGNSRFMAFPLAFFLLSGAAYLSMQWDPISTKAGLSGILCHQAILRRYEVDCRGWEMLLAYMAVNGGLVIGCVWTGLHDVGDAILLVSRLGSVFLAGLYGSMLVYRAFLHPVGHFPGPFAARLSNLYHMSAMAGSNNRYHLHIPKLQEEYGDFIRTGPRELTVLRASAVSLIYGPSSKCIKATWYDQNSGNPDKVGIENIRDKDKHGVRRRAWDRGMGLKAAKTYESRIKGKVDEYMLRIGTGGPVNVTQETEFYAWDVMGDIAFSVDFHMLRTGVEHPAVEGLHWAMATAGVVTNFPWLMNMLRVIPGATGKFQKFADWCYEQVDLKRASLELEKAEGREQEPRDVMSWLIKAQQDGDRSASPTESSIREDARTLISAGSDTVALAFTNFLYFMAKNPSIYQKLQRLLDAEFPSSQAEDWSYDRVKKLPYIDQLIYETLRLRPPVPMGFLRETPPEGLQVDEVFIPGGVNVNVPIWSIHRDERYFDRALDFVPERWEELSPDSAAYMPFLRGPFQCSGKAVAMMQLRMLISCVAMQYDLAFAPGEDGEEFWAGAKETMTLWVPSLKLVFTHR</sequence>
<keyword evidence="4" id="KW-1133">Transmembrane helix</keyword>
<name>A0ABR1R7C1_9PEZI</name>
<evidence type="ECO:0000256" key="4">
    <source>
        <dbReference type="SAM" id="Phobius"/>
    </source>
</evidence>
<proteinExistence type="predicted"/>
<organism evidence="5 6">
    <name type="scientific">Apiospora marii</name>
    <dbReference type="NCBI Taxonomy" id="335849"/>
    <lineage>
        <taxon>Eukaryota</taxon>
        <taxon>Fungi</taxon>
        <taxon>Dikarya</taxon>
        <taxon>Ascomycota</taxon>
        <taxon>Pezizomycotina</taxon>
        <taxon>Sordariomycetes</taxon>
        <taxon>Xylariomycetidae</taxon>
        <taxon>Amphisphaeriales</taxon>
        <taxon>Apiosporaceae</taxon>
        <taxon>Apiospora</taxon>
    </lineage>
</organism>
<feature type="transmembrane region" description="Helical" evidence="4">
    <location>
        <begin position="91"/>
        <end position="113"/>
    </location>
</feature>
<evidence type="ECO:0000256" key="2">
    <source>
        <dbReference type="ARBA" id="ARBA00022723"/>
    </source>
</evidence>
<dbReference type="PRINTS" id="PR00463">
    <property type="entry name" value="EP450I"/>
</dbReference>
<keyword evidence="4" id="KW-0472">Membrane</keyword>
<keyword evidence="1" id="KW-0349">Heme</keyword>
<dbReference type="InterPro" id="IPR001128">
    <property type="entry name" value="Cyt_P450"/>
</dbReference>
<dbReference type="PANTHER" id="PTHR24305:SF78">
    <property type="entry name" value="P450, PUTATIVE (EUROFUNG)-RELATED"/>
    <property type="match status" value="1"/>
</dbReference>
<evidence type="ECO:0000313" key="6">
    <source>
        <dbReference type="Proteomes" id="UP001396898"/>
    </source>
</evidence>
<feature type="transmembrane region" description="Helical" evidence="4">
    <location>
        <begin position="12"/>
        <end position="31"/>
    </location>
</feature>
<dbReference type="Proteomes" id="UP001396898">
    <property type="component" value="Unassembled WGS sequence"/>
</dbReference>
<keyword evidence="2" id="KW-0479">Metal-binding</keyword>
<evidence type="ECO:0000256" key="1">
    <source>
        <dbReference type="ARBA" id="ARBA00022617"/>
    </source>
</evidence>
<dbReference type="CDD" id="cd11061">
    <property type="entry name" value="CYP67-like"/>
    <property type="match status" value="1"/>
</dbReference>
<dbReference type="PRINTS" id="PR00385">
    <property type="entry name" value="P450"/>
</dbReference>
<dbReference type="InterPro" id="IPR002401">
    <property type="entry name" value="Cyt_P450_E_grp-I"/>
</dbReference>
<dbReference type="SUPFAM" id="SSF48264">
    <property type="entry name" value="Cytochrome P450"/>
    <property type="match status" value="1"/>
</dbReference>
<dbReference type="EMBL" id="JAQQWI010000018">
    <property type="protein sequence ID" value="KAK8001677.1"/>
    <property type="molecule type" value="Genomic_DNA"/>
</dbReference>
<dbReference type="PANTHER" id="PTHR24305">
    <property type="entry name" value="CYTOCHROME P450"/>
    <property type="match status" value="1"/>
</dbReference>
<keyword evidence="3" id="KW-0408">Iron</keyword>
<reference evidence="5 6" key="1">
    <citation type="submission" date="2023-01" db="EMBL/GenBank/DDBJ databases">
        <title>Analysis of 21 Apiospora genomes using comparative genomics revels a genus with tremendous synthesis potential of carbohydrate active enzymes and secondary metabolites.</title>
        <authorList>
            <person name="Sorensen T."/>
        </authorList>
    </citation>
    <scope>NUCLEOTIDE SEQUENCE [LARGE SCALE GENOMIC DNA]</scope>
    <source>
        <strain evidence="5 6">CBS 20057</strain>
    </source>
</reference>
<keyword evidence="4" id="KW-0812">Transmembrane</keyword>